<dbReference type="AlphaFoldDB" id="A0AAD9JG34"/>
<keyword evidence="2" id="KW-1185">Reference proteome</keyword>
<dbReference type="EMBL" id="JAODUP010000330">
    <property type="protein sequence ID" value="KAK2152356.1"/>
    <property type="molecule type" value="Genomic_DNA"/>
</dbReference>
<reference evidence="1" key="1">
    <citation type="journal article" date="2023" name="Mol. Biol. Evol.">
        <title>Third-Generation Sequencing Reveals the Adaptive Role of the Epigenome in Three Deep-Sea Polychaetes.</title>
        <authorList>
            <person name="Perez M."/>
            <person name="Aroh O."/>
            <person name="Sun Y."/>
            <person name="Lan Y."/>
            <person name="Juniper S.K."/>
            <person name="Young C.R."/>
            <person name="Angers B."/>
            <person name="Qian P.Y."/>
        </authorList>
    </citation>
    <scope>NUCLEOTIDE SEQUENCE</scope>
    <source>
        <strain evidence="1">P08H-3</strain>
    </source>
</reference>
<comment type="caution">
    <text evidence="1">The sequence shown here is derived from an EMBL/GenBank/DDBJ whole genome shotgun (WGS) entry which is preliminary data.</text>
</comment>
<proteinExistence type="predicted"/>
<accession>A0AAD9JG34</accession>
<dbReference type="Proteomes" id="UP001208570">
    <property type="component" value="Unassembled WGS sequence"/>
</dbReference>
<sequence length="80" mass="9456">MTEMTGRRDHLIKQINDQYDTLCLELEQKEADINLELSKSNQLALDVRTPIKILITKVDKWLEPVMGTFFKDIYWHCDTT</sequence>
<evidence type="ECO:0000313" key="2">
    <source>
        <dbReference type="Proteomes" id="UP001208570"/>
    </source>
</evidence>
<organism evidence="1 2">
    <name type="scientific">Paralvinella palmiformis</name>
    <dbReference type="NCBI Taxonomy" id="53620"/>
    <lineage>
        <taxon>Eukaryota</taxon>
        <taxon>Metazoa</taxon>
        <taxon>Spiralia</taxon>
        <taxon>Lophotrochozoa</taxon>
        <taxon>Annelida</taxon>
        <taxon>Polychaeta</taxon>
        <taxon>Sedentaria</taxon>
        <taxon>Canalipalpata</taxon>
        <taxon>Terebellida</taxon>
        <taxon>Terebelliformia</taxon>
        <taxon>Alvinellidae</taxon>
        <taxon>Paralvinella</taxon>
    </lineage>
</organism>
<protein>
    <submittedName>
        <fullName evidence="1">Uncharacterized protein</fullName>
    </submittedName>
</protein>
<gene>
    <name evidence="1" type="ORF">LSH36_330g01019</name>
</gene>
<evidence type="ECO:0000313" key="1">
    <source>
        <dbReference type="EMBL" id="KAK2152356.1"/>
    </source>
</evidence>
<name>A0AAD9JG34_9ANNE</name>